<dbReference type="InterPro" id="IPR006068">
    <property type="entry name" value="ATPase_P-typ_cation-transptr_C"/>
</dbReference>
<reference evidence="11" key="1">
    <citation type="submission" date="2018-11" db="EMBL/GenBank/DDBJ databases">
        <authorList>
            <consortium name="Pathogen Informatics"/>
        </authorList>
    </citation>
    <scope>NUCLEOTIDE SEQUENCE</scope>
</reference>
<evidence type="ECO:0000313" key="12">
    <source>
        <dbReference type="Proteomes" id="UP000784294"/>
    </source>
</evidence>
<organism evidence="11 12">
    <name type="scientific">Protopolystoma xenopodis</name>
    <dbReference type="NCBI Taxonomy" id="117903"/>
    <lineage>
        <taxon>Eukaryota</taxon>
        <taxon>Metazoa</taxon>
        <taxon>Spiralia</taxon>
        <taxon>Lophotrochozoa</taxon>
        <taxon>Platyhelminthes</taxon>
        <taxon>Monogenea</taxon>
        <taxon>Polyopisthocotylea</taxon>
        <taxon>Polystomatidea</taxon>
        <taxon>Polystomatidae</taxon>
        <taxon>Protopolystoma</taxon>
    </lineage>
</organism>
<dbReference type="GO" id="GO:0016887">
    <property type="term" value="F:ATP hydrolysis activity"/>
    <property type="evidence" value="ECO:0007669"/>
    <property type="project" value="InterPro"/>
</dbReference>
<dbReference type="SUPFAM" id="SSF81665">
    <property type="entry name" value="Calcium ATPase, transmembrane domain M"/>
    <property type="match status" value="1"/>
</dbReference>
<dbReference type="GO" id="GO:1990573">
    <property type="term" value="P:potassium ion import across plasma membrane"/>
    <property type="evidence" value="ECO:0007669"/>
    <property type="project" value="TreeGrafter"/>
</dbReference>
<comment type="subcellular location">
    <subcellularLocation>
        <location evidence="1">Cell membrane</location>
        <topology evidence="1">Multi-pass membrane protein</topology>
    </subcellularLocation>
</comment>
<dbReference type="PANTHER" id="PTHR43294:SF21">
    <property type="entry name" value="CATION TRANSPORTING ATPASE"/>
    <property type="match status" value="1"/>
</dbReference>
<dbReference type="GO" id="GO:0036376">
    <property type="term" value="P:sodium ion export across plasma membrane"/>
    <property type="evidence" value="ECO:0007669"/>
    <property type="project" value="TreeGrafter"/>
</dbReference>
<dbReference type="GO" id="GO:0030007">
    <property type="term" value="P:intracellular potassium ion homeostasis"/>
    <property type="evidence" value="ECO:0007669"/>
    <property type="project" value="TreeGrafter"/>
</dbReference>
<evidence type="ECO:0000256" key="1">
    <source>
        <dbReference type="ARBA" id="ARBA00004651"/>
    </source>
</evidence>
<dbReference type="GO" id="GO:0006883">
    <property type="term" value="P:intracellular sodium ion homeostasis"/>
    <property type="evidence" value="ECO:0007669"/>
    <property type="project" value="TreeGrafter"/>
</dbReference>
<dbReference type="OrthoDB" id="3352408at2759"/>
<feature type="transmembrane region" description="Helical" evidence="9">
    <location>
        <begin position="477"/>
        <end position="497"/>
    </location>
</feature>
<dbReference type="GO" id="GO:0005391">
    <property type="term" value="F:P-type sodium:potassium-exchanging transporter activity"/>
    <property type="evidence" value="ECO:0007669"/>
    <property type="project" value="TreeGrafter"/>
</dbReference>
<dbReference type="FunFam" id="1.20.1110.10:FF:000038">
    <property type="entry name" value="Sodium/potassium-transporting ATPase subunit alpha"/>
    <property type="match status" value="1"/>
</dbReference>
<feature type="domain" description="Cation-transporting P-type ATPase C-terminal" evidence="10">
    <location>
        <begin position="360"/>
        <end position="568"/>
    </location>
</feature>
<dbReference type="PANTHER" id="PTHR43294">
    <property type="entry name" value="SODIUM/POTASSIUM-TRANSPORTING ATPASE SUBUNIT ALPHA"/>
    <property type="match status" value="1"/>
</dbReference>
<keyword evidence="6" id="KW-1278">Translocase</keyword>
<sequence>MRRECIGDASEKAFLKFTEDRIGNVLAFRTAHPKLAEIPFNSANKFQVSIHHCQENDKLKQGPLLVMKGAPERVFERCSTIYMKGKSLPIVRHVREQFDEVFLKLGGIGERVLGFADCYLPRQPYSNKNFKFDTNKVNFPIKELRFLGFVSLVDPPRASVPYSIAKCREAGIQVVMVTGDHPVTAKAIARAVGIISPNSYTREELAQQRGLSIEQIDPRETTACVVHGGQLREMSTGQLDEILNLYSEIVFARTSPTQKLNIVESFQRRQKFVAVTGDGVNDSPALRRANIGVAMGISGSDVSKQVADMILLDDNFSTIVTGIEEGRVIFDNLKKSIAYTMTSKIPELLPFILFMLFDLPLMMGTVTILCIDLGTDMLPAISMAYEVAEKDIMKRKPRDPKKDRLVNARLLAMAFLQIGVMQALAALFTAFLVFSVNGFLPDRLYGLRSDWTDKTNKALIDSYGQEWTMSQRMELQYTVYTCFFVTVVIVQWTDLLICKTRRLSIFQHGCANNKMTFALFFETGLALLLQMVPGLNVALQLRPMRYSWWCAGLPWALLILIYDELRKAWIRRYPDGFIFEETYY</sequence>
<evidence type="ECO:0000256" key="7">
    <source>
        <dbReference type="ARBA" id="ARBA00022989"/>
    </source>
</evidence>
<keyword evidence="4" id="KW-0547">Nucleotide-binding</keyword>
<evidence type="ECO:0000256" key="2">
    <source>
        <dbReference type="ARBA" id="ARBA00022475"/>
    </source>
</evidence>
<proteinExistence type="predicted"/>
<keyword evidence="2" id="KW-1003">Cell membrane</keyword>
<dbReference type="GO" id="GO:0005886">
    <property type="term" value="C:plasma membrane"/>
    <property type="evidence" value="ECO:0007669"/>
    <property type="project" value="UniProtKB-SubCell"/>
</dbReference>
<feature type="transmembrane region" description="Helical" evidence="9">
    <location>
        <begin position="410"/>
        <end position="434"/>
    </location>
</feature>
<evidence type="ECO:0000256" key="9">
    <source>
        <dbReference type="SAM" id="Phobius"/>
    </source>
</evidence>
<keyword evidence="8 9" id="KW-0472">Membrane</keyword>
<dbReference type="GO" id="GO:0005524">
    <property type="term" value="F:ATP binding"/>
    <property type="evidence" value="ECO:0007669"/>
    <property type="project" value="UniProtKB-KW"/>
</dbReference>
<dbReference type="NCBIfam" id="TIGR01494">
    <property type="entry name" value="ATPase_P-type"/>
    <property type="match status" value="1"/>
</dbReference>
<dbReference type="Gene3D" id="1.20.1110.10">
    <property type="entry name" value="Calcium-transporting ATPase, transmembrane domain"/>
    <property type="match status" value="1"/>
</dbReference>
<dbReference type="Proteomes" id="UP000784294">
    <property type="component" value="Unassembled WGS sequence"/>
</dbReference>
<evidence type="ECO:0000256" key="3">
    <source>
        <dbReference type="ARBA" id="ARBA00022692"/>
    </source>
</evidence>
<keyword evidence="5" id="KW-0067">ATP-binding</keyword>
<feature type="transmembrane region" description="Helical" evidence="9">
    <location>
        <begin position="517"/>
        <end position="539"/>
    </location>
</feature>
<gene>
    <name evidence="11" type="ORF">PXEA_LOCUS30113</name>
</gene>
<dbReference type="InterPro" id="IPR001757">
    <property type="entry name" value="P_typ_ATPase"/>
</dbReference>
<evidence type="ECO:0000256" key="8">
    <source>
        <dbReference type="ARBA" id="ARBA00023136"/>
    </source>
</evidence>
<evidence type="ECO:0000256" key="4">
    <source>
        <dbReference type="ARBA" id="ARBA00022741"/>
    </source>
</evidence>
<dbReference type="InterPro" id="IPR050510">
    <property type="entry name" value="Cation_transp_ATPase_P-type"/>
</dbReference>
<dbReference type="InterPro" id="IPR023299">
    <property type="entry name" value="ATPase_P-typ_cyto_dom_N"/>
</dbReference>
<dbReference type="SUPFAM" id="SSF81660">
    <property type="entry name" value="Metal cation-transporting ATPase, ATP-binding domain N"/>
    <property type="match status" value="1"/>
</dbReference>
<evidence type="ECO:0000256" key="6">
    <source>
        <dbReference type="ARBA" id="ARBA00022967"/>
    </source>
</evidence>
<dbReference type="Pfam" id="PF13246">
    <property type="entry name" value="Cation_ATPase"/>
    <property type="match status" value="1"/>
</dbReference>
<dbReference type="GO" id="GO:1902600">
    <property type="term" value="P:proton transmembrane transport"/>
    <property type="evidence" value="ECO:0007669"/>
    <property type="project" value="TreeGrafter"/>
</dbReference>
<feature type="transmembrane region" description="Helical" evidence="9">
    <location>
        <begin position="348"/>
        <end position="371"/>
    </location>
</feature>
<protein>
    <recommendedName>
        <fullName evidence="10">Cation-transporting P-type ATPase C-terminal domain-containing protein</fullName>
    </recommendedName>
</protein>
<dbReference type="FunFam" id="3.40.50.1000:FF:000083">
    <property type="entry name" value="Sodium/potassium-transporting ATPase subunit alpha"/>
    <property type="match status" value="1"/>
</dbReference>
<dbReference type="InterPro" id="IPR023298">
    <property type="entry name" value="ATPase_P-typ_TM_dom_sf"/>
</dbReference>
<dbReference type="InterPro" id="IPR036412">
    <property type="entry name" value="HAD-like_sf"/>
</dbReference>
<evidence type="ECO:0000313" key="11">
    <source>
        <dbReference type="EMBL" id="VEL36673.1"/>
    </source>
</evidence>
<keyword evidence="7 9" id="KW-1133">Transmembrane helix</keyword>
<comment type="caution">
    <text evidence="11">The sequence shown here is derived from an EMBL/GenBank/DDBJ whole genome shotgun (WGS) entry which is preliminary data.</text>
</comment>
<feature type="transmembrane region" description="Helical" evidence="9">
    <location>
        <begin position="545"/>
        <end position="562"/>
    </location>
</feature>
<name>A0A448XHP0_9PLAT</name>
<keyword evidence="3 9" id="KW-0812">Transmembrane</keyword>
<evidence type="ECO:0000256" key="5">
    <source>
        <dbReference type="ARBA" id="ARBA00022840"/>
    </source>
</evidence>
<keyword evidence="12" id="KW-1185">Reference proteome</keyword>
<dbReference type="Pfam" id="PF00689">
    <property type="entry name" value="Cation_ATPase_C"/>
    <property type="match status" value="1"/>
</dbReference>
<dbReference type="Gene3D" id="3.40.1110.10">
    <property type="entry name" value="Calcium-transporting ATPase, cytoplasmic domain N"/>
    <property type="match status" value="1"/>
</dbReference>
<dbReference type="PRINTS" id="PR00121">
    <property type="entry name" value="NAKATPASE"/>
</dbReference>
<evidence type="ECO:0000259" key="10">
    <source>
        <dbReference type="Pfam" id="PF00689"/>
    </source>
</evidence>
<dbReference type="EMBL" id="CAAALY010252875">
    <property type="protein sequence ID" value="VEL36673.1"/>
    <property type="molecule type" value="Genomic_DNA"/>
</dbReference>
<accession>A0A448XHP0</accession>
<dbReference type="SUPFAM" id="SSF56784">
    <property type="entry name" value="HAD-like"/>
    <property type="match status" value="1"/>
</dbReference>
<dbReference type="AlphaFoldDB" id="A0A448XHP0"/>